<proteinExistence type="evidence at transcript level"/>
<name>V9IEI6_APICE</name>
<dbReference type="EMBL" id="JR041742">
    <property type="protein sequence ID" value="AEY59500.1"/>
    <property type="molecule type" value="mRNA"/>
</dbReference>
<accession>V9IEI6</accession>
<sequence length="60" mass="7011">MVTRNNKVHRFNLTLEIQNGIIEEIKMRLPASLVAEDFSQDASVITNLRGSRYNHEIWKI</sequence>
<dbReference type="AlphaFoldDB" id="V9IEI6"/>
<reference evidence="1" key="1">
    <citation type="submission" date="2011-11" db="EMBL/GenBank/DDBJ databases">
        <title>Decoding the brain transcriptome of the Eastern honeybee (Apis cerana) based on pyrosequencing.</title>
        <authorList>
            <person name="Sun L."/>
            <person name="Zheng H."/>
            <person name="Wang Y."/>
            <person name="Xie X."/>
            <person name="Zhu Y."/>
            <person name="Gu W."/>
            <person name="Wang S."/>
        </authorList>
    </citation>
    <scope>NUCLEOTIDE SEQUENCE</scope>
    <source>
        <tissue evidence="1">Brain</tissue>
    </source>
</reference>
<evidence type="ECO:0000313" key="1">
    <source>
        <dbReference type="EMBL" id="AEY59500.1"/>
    </source>
</evidence>
<organism evidence="1">
    <name type="scientific">Apis cerana</name>
    <name type="common">Indian honeybee</name>
    <dbReference type="NCBI Taxonomy" id="7461"/>
    <lineage>
        <taxon>Eukaryota</taxon>
        <taxon>Metazoa</taxon>
        <taxon>Ecdysozoa</taxon>
        <taxon>Arthropoda</taxon>
        <taxon>Hexapoda</taxon>
        <taxon>Insecta</taxon>
        <taxon>Pterygota</taxon>
        <taxon>Neoptera</taxon>
        <taxon>Endopterygota</taxon>
        <taxon>Hymenoptera</taxon>
        <taxon>Apocrita</taxon>
        <taxon>Aculeata</taxon>
        <taxon>Apoidea</taxon>
        <taxon>Anthophila</taxon>
        <taxon>Apidae</taxon>
        <taxon>Apis</taxon>
    </lineage>
</organism>
<gene>
    <name evidence="1" type="ORF">ACCB02949</name>
</gene>
<dbReference type="Gene3D" id="3.30.390.50">
    <property type="entry name" value="CO dehydrogenase flavoprotein, C-terminal domain"/>
    <property type="match status" value="1"/>
</dbReference>
<protein>
    <submittedName>
        <fullName evidence="1">Uncharacterized protein</fullName>
    </submittedName>
</protein>